<sequence length="240" mass="27511">MSPVTNAMLNAKREKDCITITTERKYFHADGSFVKRSLRPHEWQHSPFRGLLCIPRLGNERLLNEAAALRFIAKNTDIPVPRVHACFEDDGAICLVTEYIEGVTMADLKPKERKVVEAEIEGYLETLRSLSSDAWGGPSGLVIPPYRVLKHPVRVQWVMRPRIAKDLVFCHNDLSTHNVIVNPETLKVNAIIDWEYAGYYPQEFEGMFFRRPGPSGALDGEINDEERLLKIMYENEQEEQ</sequence>
<dbReference type="EMBL" id="ANFO01000094">
    <property type="protein sequence ID" value="KGQ12711.1"/>
    <property type="molecule type" value="Genomic_DNA"/>
</dbReference>
<evidence type="ECO:0000313" key="2">
    <source>
        <dbReference type="EMBL" id="KGQ12711.1"/>
    </source>
</evidence>
<reference evidence="2 3" key="1">
    <citation type="submission" date="2012-10" db="EMBL/GenBank/DDBJ databases">
        <title>Genome sequencing and analysis of entomopathogenic fungi Beauveria bassiana D1-5.</title>
        <authorList>
            <person name="Li Q."/>
            <person name="Wang L."/>
            <person name="Zhang Z."/>
            <person name="Wang Q."/>
            <person name="Ren J."/>
            <person name="Wang M."/>
            <person name="Xu W."/>
            <person name="Wang J."/>
            <person name="Lu Y."/>
            <person name="Du Q."/>
            <person name="Sun Z."/>
        </authorList>
    </citation>
    <scope>NUCLEOTIDE SEQUENCE [LARGE SCALE GENOMIC DNA]</scope>
    <source>
        <strain evidence="2 3">D1-5</strain>
    </source>
</reference>
<dbReference type="STRING" id="1245745.A0A0A2VXU9"/>
<dbReference type="Gene3D" id="3.90.1200.10">
    <property type="match status" value="1"/>
</dbReference>
<dbReference type="InterPro" id="IPR002575">
    <property type="entry name" value="Aminoglycoside_PTrfase"/>
</dbReference>
<organism evidence="2 3">
    <name type="scientific">Beauveria bassiana D1-5</name>
    <dbReference type="NCBI Taxonomy" id="1245745"/>
    <lineage>
        <taxon>Eukaryota</taxon>
        <taxon>Fungi</taxon>
        <taxon>Dikarya</taxon>
        <taxon>Ascomycota</taxon>
        <taxon>Pezizomycotina</taxon>
        <taxon>Sordariomycetes</taxon>
        <taxon>Hypocreomycetidae</taxon>
        <taxon>Hypocreales</taxon>
        <taxon>Cordycipitaceae</taxon>
        <taxon>Beauveria</taxon>
    </lineage>
</organism>
<dbReference type="AlphaFoldDB" id="A0A0A2VXU9"/>
<dbReference type="HOGENOM" id="CLU_069864_1_0_1"/>
<dbReference type="Proteomes" id="UP000030106">
    <property type="component" value="Unassembled WGS sequence"/>
</dbReference>
<evidence type="ECO:0000259" key="1">
    <source>
        <dbReference type="Pfam" id="PF01636"/>
    </source>
</evidence>
<dbReference type="eggNOG" id="ENOG502SJ8S">
    <property type="taxonomic scope" value="Eukaryota"/>
</dbReference>
<dbReference type="PANTHER" id="PTHR21310">
    <property type="entry name" value="AMINOGLYCOSIDE PHOSPHOTRANSFERASE-RELATED-RELATED"/>
    <property type="match status" value="1"/>
</dbReference>
<dbReference type="CDD" id="cd05120">
    <property type="entry name" value="APH_ChoK_like"/>
    <property type="match status" value="1"/>
</dbReference>
<comment type="caution">
    <text evidence="2">The sequence shown here is derived from an EMBL/GenBank/DDBJ whole genome shotgun (WGS) entry which is preliminary data.</text>
</comment>
<dbReference type="OrthoDB" id="2906425at2759"/>
<feature type="domain" description="Aminoglycoside phosphotransferase" evidence="1">
    <location>
        <begin position="52"/>
        <end position="130"/>
    </location>
</feature>
<protein>
    <recommendedName>
        <fullName evidence="1">Aminoglycoside phosphotransferase domain-containing protein</fullName>
    </recommendedName>
</protein>
<name>A0A0A2VXU9_BEABA</name>
<dbReference type="InterPro" id="IPR011009">
    <property type="entry name" value="Kinase-like_dom_sf"/>
</dbReference>
<dbReference type="PANTHER" id="PTHR21310:SF15">
    <property type="entry name" value="AMINOGLYCOSIDE PHOSPHOTRANSFERASE DOMAIN-CONTAINING PROTEIN"/>
    <property type="match status" value="1"/>
</dbReference>
<dbReference type="SUPFAM" id="SSF56112">
    <property type="entry name" value="Protein kinase-like (PK-like)"/>
    <property type="match status" value="1"/>
</dbReference>
<proteinExistence type="predicted"/>
<accession>A0A0A2VXU9</accession>
<evidence type="ECO:0000313" key="3">
    <source>
        <dbReference type="Proteomes" id="UP000030106"/>
    </source>
</evidence>
<dbReference type="InterPro" id="IPR051678">
    <property type="entry name" value="AGP_Transferase"/>
</dbReference>
<gene>
    <name evidence="2" type="ORF">BBAD15_g1549</name>
</gene>
<dbReference type="Pfam" id="PF01636">
    <property type="entry name" value="APH"/>
    <property type="match status" value="1"/>
</dbReference>
<dbReference type="Pfam" id="PF01633">
    <property type="entry name" value="Choline_kinase"/>
    <property type="match status" value="1"/>
</dbReference>